<proteinExistence type="predicted"/>
<evidence type="ECO:0000256" key="1">
    <source>
        <dbReference type="SAM" id="MobiDB-lite"/>
    </source>
</evidence>
<organism evidence="2 3">
    <name type="scientific">Rhamnella rubrinervis</name>
    <dbReference type="NCBI Taxonomy" id="2594499"/>
    <lineage>
        <taxon>Eukaryota</taxon>
        <taxon>Viridiplantae</taxon>
        <taxon>Streptophyta</taxon>
        <taxon>Embryophyta</taxon>
        <taxon>Tracheophyta</taxon>
        <taxon>Spermatophyta</taxon>
        <taxon>Magnoliopsida</taxon>
        <taxon>eudicotyledons</taxon>
        <taxon>Gunneridae</taxon>
        <taxon>Pentapetalae</taxon>
        <taxon>rosids</taxon>
        <taxon>fabids</taxon>
        <taxon>Rosales</taxon>
        <taxon>Rhamnaceae</taxon>
        <taxon>rhamnoid group</taxon>
        <taxon>Rhamneae</taxon>
        <taxon>Rhamnella</taxon>
    </lineage>
</organism>
<evidence type="ECO:0000313" key="2">
    <source>
        <dbReference type="EMBL" id="KAF3438132.1"/>
    </source>
</evidence>
<evidence type="ECO:0000313" key="3">
    <source>
        <dbReference type="Proteomes" id="UP000796880"/>
    </source>
</evidence>
<protein>
    <submittedName>
        <fullName evidence="2">Uncharacterized protein</fullName>
    </submittedName>
</protein>
<feature type="region of interest" description="Disordered" evidence="1">
    <location>
        <begin position="30"/>
        <end position="100"/>
    </location>
</feature>
<dbReference type="Proteomes" id="UP000796880">
    <property type="component" value="Unassembled WGS sequence"/>
</dbReference>
<dbReference type="EMBL" id="VOIH02000009">
    <property type="protein sequence ID" value="KAF3438132.1"/>
    <property type="molecule type" value="Genomic_DNA"/>
</dbReference>
<gene>
    <name evidence="2" type="ORF">FNV43_RR20888</name>
</gene>
<reference evidence="2" key="1">
    <citation type="submission" date="2020-03" db="EMBL/GenBank/DDBJ databases">
        <title>A high-quality chromosome-level genome assembly of a woody plant with both climbing and erect habits, Rhamnella rubrinervis.</title>
        <authorList>
            <person name="Lu Z."/>
            <person name="Yang Y."/>
            <person name="Zhu X."/>
            <person name="Sun Y."/>
        </authorList>
    </citation>
    <scope>NUCLEOTIDE SEQUENCE</scope>
    <source>
        <strain evidence="2">BYM</strain>
        <tissue evidence="2">Leaf</tissue>
    </source>
</reference>
<accession>A0A8K0GQW8</accession>
<name>A0A8K0GQW8_9ROSA</name>
<keyword evidence="3" id="KW-1185">Reference proteome</keyword>
<comment type="caution">
    <text evidence="2">The sequence shown here is derived from an EMBL/GenBank/DDBJ whole genome shotgun (WGS) entry which is preliminary data.</text>
</comment>
<dbReference type="AlphaFoldDB" id="A0A8K0GQW8"/>
<feature type="compositionally biased region" description="Polar residues" evidence="1">
    <location>
        <begin position="69"/>
        <end position="89"/>
    </location>
</feature>
<sequence>MALWGRVCHFGVLRALANERNGTPLATNSITLGMQHKNPGARDTRSRSKARGSGAKRFDAKRARKHTQPYHNSYTASVQPNPRNQQPTMRQRGRPSMRANQLEPSAAPLGMARIATASAIPTTQGQRLKRIPLKGNHGFACLGNKNMQRKALAGTLDYPVVAQEAGELQSKARVHRATIAYGLKIERKSQPKATTLRV</sequence>